<evidence type="ECO:0000313" key="2">
    <source>
        <dbReference type="Proteomes" id="UP000502996"/>
    </source>
</evidence>
<dbReference type="Pfam" id="PF13450">
    <property type="entry name" value="NAD_binding_8"/>
    <property type="match status" value="1"/>
</dbReference>
<organism evidence="1 2">
    <name type="scientific">Nocardioides anomalus</name>
    <dbReference type="NCBI Taxonomy" id="2712223"/>
    <lineage>
        <taxon>Bacteria</taxon>
        <taxon>Bacillati</taxon>
        <taxon>Actinomycetota</taxon>
        <taxon>Actinomycetes</taxon>
        <taxon>Propionibacteriales</taxon>
        <taxon>Nocardioidaceae</taxon>
        <taxon>Nocardioides</taxon>
    </lineage>
</organism>
<proteinExistence type="predicted"/>
<sequence length="530" mass="55868">MTTYDAVVVGSGPNGLVAANLLVDRGWSVLVLEAQPTIGGAVASAEDVHPGFVHDTFSAFYPLAMASPTIQSLGLEEHGLRWRHAPAVLGHPFPDGSWAILHRDREITARLADAQHPGDGEAWLELCAEWDAVGEHLVHALLRPFPPVRPALSLLANLRKAGGLRFVRTLLTPAAEMGRHRFGGAGPTVLVAGNAGHADIPLDAPGSGLMGLLLAMLGQTVGFPVPEGGAGELAGALARRFASRGGELWCDAEVIGIDVEGGRAVGVRTPTERVRARRAVIADVAAPNLYGRLLAPGDVPERVARGMRQFEMDPGTVKVDWALSGPIPWLNEPAYAPGTVHVADSLTQMQDALNTVWTGRVPADPFMLTGQMTTSDPTRSPAGTESFWAYTHVPQEFRGDAGDGSIKGTWDASDRERMADRMQARMEALAPGFGERVLARRALGPRELEARNANLIGGAVNGGTAQLHQELVFRPVPGLGRAETGVPGLYLGSAAAHPGGGVHGAAGSNAARAAVLHERLRLGRLSTKSR</sequence>
<dbReference type="Gene3D" id="3.50.50.60">
    <property type="entry name" value="FAD/NAD(P)-binding domain"/>
    <property type="match status" value="2"/>
</dbReference>
<gene>
    <name evidence="1" type="ORF">G5V58_04245</name>
</gene>
<dbReference type="SUPFAM" id="SSF51905">
    <property type="entry name" value="FAD/NAD(P)-binding domain"/>
    <property type="match status" value="1"/>
</dbReference>
<name>A0A6G6WAF5_9ACTN</name>
<dbReference type="PANTHER" id="PTHR10668">
    <property type="entry name" value="PHYTOENE DEHYDROGENASE"/>
    <property type="match status" value="1"/>
</dbReference>
<accession>A0A6G6WAF5</accession>
<evidence type="ECO:0000313" key="1">
    <source>
        <dbReference type="EMBL" id="QIG42085.1"/>
    </source>
</evidence>
<keyword evidence="2" id="KW-1185">Reference proteome</keyword>
<dbReference type="InterPro" id="IPR036188">
    <property type="entry name" value="FAD/NAD-bd_sf"/>
</dbReference>
<dbReference type="Proteomes" id="UP000502996">
    <property type="component" value="Chromosome"/>
</dbReference>
<dbReference type="RefSeq" id="WP_165229047.1">
    <property type="nucleotide sequence ID" value="NZ_CP049257.1"/>
</dbReference>
<reference evidence="1 2" key="1">
    <citation type="submission" date="2020-02" db="EMBL/GenBank/DDBJ databases">
        <title>Full genome sequence of Nocardioides sp. R-3366.</title>
        <authorList>
            <person name="Im W.-T."/>
        </authorList>
    </citation>
    <scope>NUCLEOTIDE SEQUENCE [LARGE SCALE GENOMIC DNA]</scope>
    <source>
        <strain evidence="1 2">R-3366</strain>
    </source>
</reference>
<dbReference type="PANTHER" id="PTHR10668:SF105">
    <property type="entry name" value="DEHYDROGENASE-RELATED"/>
    <property type="match status" value="1"/>
</dbReference>
<dbReference type="KEGG" id="nano:G5V58_04245"/>
<dbReference type="EMBL" id="CP049257">
    <property type="protein sequence ID" value="QIG42085.1"/>
    <property type="molecule type" value="Genomic_DNA"/>
</dbReference>
<dbReference type="AlphaFoldDB" id="A0A6G6WAF5"/>
<dbReference type="PRINTS" id="PR00411">
    <property type="entry name" value="PNDRDTASEI"/>
</dbReference>
<protein>
    <submittedName>
        <fullName evidence="1">NAD(P)/FAD-dependent oxidoreductase</fullName>
    </submittedName>
</protein>